<dbReference type="Gene3D" id="3.40.30.10">
    <property type="entry name" value="Glutaredoxin"/>
    <property type="match status" value="1"/>
</dbReference>
<feature type="transmembrane region" description="Helical" evidence="2">
    <location>
        <begin position="41"/>
        <end position="64"/>
    </location>
</feature>
<name>A0ABU9DQM6_9BACL</name>
<accession>A0ABU9DQM6</accession>
<proteinExistence type="predicted"/>
<feature type="domain" description="Thioredoxin" evidence="3">
    <location>
        <begin position="204"/>
        <end position="345"/>
    </location>
</feature>
<dbReference type="PROSITE" id="PS00194">
    <property type="entry name" value="THIOREDOXIN_1"/>
    <property type="match status" value="1"/>
</dbReference>
<evidence type="ECO:0000259" key="3">
    <source>
        <dbReference type="PROSITE" id="PS51352"/>
    </source>
</evidence>
<dbReference type="PANTHER" id="PTHR42852:SF17">
    <property type="entry name" value="THIOREDOXIN-LIKE PROTEIN HI_1115"/>
    <property type="match status" value="1"/>
</dbReference>
<feature type="transmembrane region" description="Helical" evidence="2">
    <location>
        <begin position="12"/>
        <end position="29"/>
    </location>
</feature>
<keyword evidence="1" id="KW-1015">Disulfide bond</keyword>
<gene>
    <name evidence="4" type="ORF">WMW72_24940</name>
</gene>
<dbReference type="SUPFAM" id="SSF52833">
    <property type="entry name" value="Thioredoxin-like"/>
    <property type="match status" value="1"/>
</dbReference>
<keyword evidence="2" id="KW-0812">Transmembrane</keyword>
<keyword evidence="2" id="KW-0472">Membrane</keyword>
<reference evidence="4 5" key="1">
    <citation type="submission" date="2024-04" db="EMBL/GenBank/DDBJ databases">
        <title>draft genome sequnece of Paenibacillus filicis.</title>
        <authorList>
            <person name="Kim D.-U."/>
        </authorList>
    </citation>
    <scope>NUCLEOTIDE SEQUENCE [LARGE SCALE GENOMIC DNA]</scope>
    <source>
        <strain evidence="4 5">KACC14197</strain>
    </source>
</reference>
<dbReference type="InterPro" id="IPR013766">
    <property type="entry name" value="Thioredoxin_domain"/>
</dbReference>
<dbReference type="InterPro" id="IPR050553">
    <property type="entry name" value="Thioredoxin_ResA/DsbE_sf"/>
</dbReference>
<dbReference type="RefSeq" id="WP_341418290.1">
    <property type="nucleotide sequence ID" value="NZ_JBBPCC010000019.1"/>
</dbReference>
<dbReference type="InterPro" id="IPR036249">
    <property type="entry name" value="Thioredoxin-like_sf"/>
</dbReference>
<feature type="transmembrane region" description="Helical" evidence="2">
    <location>
        <begin position="114"/>
        <end position="133"/>
    </location>
</feature>
<organism evidence="4 5">
    <name type="scientific">Paenibacillus filicis</name>
    <dbReference type="NCBI Taxonomy" id="669464"/>
    <lineage>
        <taxon>Bacteria</taxon>
        <taxon>Bacillati</taxon>
        <taxon>Bacillota</taxon>
        <taxon>Bacilli</taxon>
        <taxon>Bacillales</taxon>
        <taxon>Paenibacillaceae</taxon>
        <taxon>Paenibacillus</taxon>
    </lineage>
</organism>
<protein>
    <submittedName>
        <fullName evidence="4">Redoxin domain-containing protein</fullName>
    </submittedName>
</protein>
<dbReference type="PANTHER" id="PTHR42852">
    <property type="entry name" value="THIOL:DISULFIDE INTERCHANGE PROTEIN DSBE"/>
    <property type="match status" value="1"/>
</dbReference>
<evidence type="ECO:0000313" key="5">
    <source>
        <dbReference type="Proteomes" id="UP001469365"/>
    </source>
</evidence>
<dbReference type="PROSITE" id="PS51352">
    <property type="entry name" value="THIOREDOXIN_2"/>
    <property type="match status" value="1"/>
</dbReference>
<feature type="transmembrane region" description="Helical" evidence="2">
    <location>
        <begin position="84"/>
        <end position="102"/>
    </location>
</feature>
<sequence>MDTWTWGPLVLHQYLVIVLAAAAIGYGVLNLRLRRNPERAAISSAAMSGALIWLLVWKWGWVLTDIQSIWNNPQTLLYFSGGRYAAWLASAAAVIYVGISLERRKIGRPVYSDSLLAAILGGYVGYLALSAALGGKPSIAEISGAVLGIAILIVWLTGSRKFSPKVALQRMLLFGIGFAVLITVSDQLKDRGVNLIGGEGEIGLRVGQQAPDFTLSLLSGEEVKLSDYRGSVVFVNFWATWCPPCQAEMPYMQQFYTNNEKDRVVILGVNETQTEASLPVVKAWVEEWKLTFPIPLDRTGEVGKLYRVQAYPATFVIDEEGIIRQKHPGPMDEGMLESALRAIRGKK</sequence>
<dbReference type="Proteomes" id="UP001469365">
    <property type="component" value="Unassembled WGS sequence"/>
</dbReference>
<evidence type="ECO:0000256" key="1">
    <source>
        <dbReference type="ARBA" id="ARBA00023157"/>
    </source>
</evidence>
<dbReference type="Pfam" id="PF00578">
    <property type="entry name" value="AhpC-TSA"/>
    <property type="match status" value="1"/>
</dbReference>
<dbReference type="CDD" id="cd02966">
    <property type="entry name" value="TlpA_like_family"/>
    <property type="match status" value="1"/>
</dbReference>
<feature type="transmembrane region" description="Helical" evidence="2">
    <location>
        <begin position="139"/>
        <end position="156"/>
    </location>
</feature>
<comment type="caution">
    <text evidence="4">The sequence shown here is derived from an EMBL/GenBank/DDBJ whole genome shotgun (WGS) entry which is preliminary data.</text>
</comment>
<evidence type="ECO:0000313" key="4">
    <source>
        <dbReference type="EMBL" id="MEK8131156.1"/>
    </source>
</evidence>
<dbReference type="EMBL" id="JBBPCC010000019">
    <property type="protein sequence ID" value="MEK8131156.1"/>
    <property type="molecule type" value="Genomic_DNA"/>
</dbReference>
<dbReference type="InterPro" id="IPR017937">
    <property type="entry name" value="Thioredoxin_CS"/>
</dbReference>
<feature type="transmembrane region" description="Helical" evidence="2">
    <location>
        <begin position="168"/>
        <end position="185"/>
    </location>
</feature>
<evidence type="ECO:0000256" key="2">
    <source>
        <dbReference type="SAM" id="Phobius"/>
    </source>
</evidence>
<dbReference type="InterPro" id="IPR000866">
    <property type="entry name" value="AhpC/TSA"/>
</dbReference>
<keyword evidence="5" id="KW-1185">Reference proteome</keyword>
<keyword evidence="2" id="KW-1133">Transmembrane helix</keyword>